<dbReference type="RefSeq" id="WP_084257957.1">
    <property type="nucleotide sequence ID" value="NZ_FWWV01000062.1"/>
</dbReference>
<accession>A0A1W1V8L3</accession>
<organism evidence="1 2">
    <name type="scientific">Pasteurella testudinis DSM 23072</name>
    <dbReference type="NCBI Taxonomy" id="1122938"/>
    <lineage>
        <taxon>Bacteria</taxon>
        <taxon>Pseudomonadati</taxon>
        <taxon>Pseudomonadota</taxon>
        <taxon>Gammaproteobacteria</taxon>
        <taxon>Pasteurellales</taxon>
        <taxon>Pasteurellaceae</taxon>
        <taxon>Pasteurella</taxon>
    </lineage>
</organism>
<name>A0A1W1V8L3_9PAST</name>
<dbReference type="EMBL" id="FWWV01000062">
    <property type="protein sequence ID" value="SMB89371.1"/>
    <property type="molecule type" value="Genomic_DNA"/>
</dbReference>
<gene>
    <name evidence="1" type="ORF">SAMN05660772_02871</name>
</gene>
<evidence type="ECO:0000313" key="2">
    <source>
        <dbReference type="Proteomes" id="UP000192408"/>
    </source>
</evidence>
<keyword evidence="2" id="KW-1185">Reference proteome</keyword>
<protein>
    <submittedName>
        <fullName evidence="1">Uncharacterized protein</fullName>
    </submittedName>
</protein>
<reference evidence="2" key="1">
    <citation type="submission" date="2017-04" db="EMBL/GenBank/DDBJ databases">
        <authorList>
            <person name="Varghese N."/>
            <person name="Submissions S."/>
        </authorList>
    </citation>
    <scope>NUCLEOTIDE SEQUENCE [LARGE SCALE GENOMIC DNA]</scope>
    <source>
        <strain evidence="2">DSM 23072</strain>
    </source>
</reference>
<dbReference type="AlphaFoldDB" id="A0A1W1V8L3"/>
<dbReference type="STRING" id="1122938.SAMN05660772_02871"/>
<dbReference type="Proteomes" id="UP000192408">
    <property type="component" value="Unassembled WGS sequence"/>
</dbReference>
<proteinExistence type="predicted"/>
<sequence>MYYLDKSVLLQKDLRFMSFKYHAISQIRVDYINKEIEVQIASFSELDLLKMLLAENIVAIMFNYETYDFNKDINYNCLKLISEMTDSVFYGAEINTIEMEDDNEKADKLVEEVVE</sequence>
<evidence type="ECO:0000313" key="1">
    <source>
        <dbReference type="EMBL" id="SMB89371.1"/>
    </source>
</evidence>